<name>A0A8D3WSP0_STRFA</name>
<sequence>MSTTTLIPWAGRAADVGREIGRQDDRGGDDGRGYERDETDRFHQYVHGLVLHGDTRAHTAGRRARRTLAGMAPGYKRQPILQPVRPLVFGSETS</sequence>
<geneLocation type="plasmid" evidence="2 3">
    <name>pSFLA02</name>
</geneLocation>
<dbReference type="AlphaFoldDB" id="A0A8D3WSP0"/>
<dbReference type="KEGG" id="sfa:Sfla_6706"/>
<evidence type="ECO:0000313" key="3">
    <source>
        <dbReference type="Proteomes" id="UP000002066"/>
    </source>
</evidence>
<proteinExistence type="predicted"/>
<feature type="region of interest" description="Disordered" evidence="1">
    <location>
        <begin position="1"/>
        <end position="37"/>
    </location>
</feature>
<dbReference type="Proteomes" id="UP000002066">
    <property type="component" value="Plasmid pSFLA02"/>
</dbReference>
<gene>
    <name evidence="2" type="ORF">Sfla_6706</name>
</gene>
<keyword evidence="2" id="KW-0614">Plasmid</keyword>
<organism evidence="2 3">
    <name type="scientific">Streptomyces pratensis (strain ATCC 33331 / IAF-45CD)</name>
    <dbReference type="NCBI Taxonomy" id="591167"/>
    <lineage>
        <taxon>Bacteria</taxon>
        <taxon>Bacillati</taxon>
        <taxon>Actinomycetota</taxon>
        <taxon>Actinomycetes</taxon>
        <taxon>Kitasatosporales</taxon>
        <taxon>Streptomycetaceae</taxon>
        <taxon>Streptomyces</taxon>
    </lineage>
</organism>
<evidence type="ECO:0000313" key="2">
    <source>
        <dbReference type="EMBL" id="ADW08000.1"/>
    </source>
</evidence>
<dbReference type="EMBL" id="CP002477">
    <property type="protein sequence ID" value="ADW08000.1"/>
    <property type="molecule type" value="Genomic_DNA"/>
</dbReference>
<evidence type="ECO:0000256" key="1">
    <source>
        <dbReference type="SAM" id="MobiDB-lite"/>
    </source>
</evidence>
<feature type="compositionally biased region" description="Basic and acidic residues" evidence="1">
    <location>
        <begin position="15"/>
        <end position="37"/>
    </location>
</feature>
<reference evidence="2 3" key="1">
    <citation type="submission" date="2011-01" db="EMBL/GenBank/DDBJ databases">
        <title>Complete sequence of plasmid2 of Streptomyces flavogriseus ATCC 33331.</title>
        <authorList>
            <consortium name="US DOE Joint Genome Institute"/>
            <person name="Lucas S."/>
            <person name="Copeland A."/>
            <person name="Lapidus A."/>
            <person name="Cheng J.-F."/>
            <person name="Goodwin L."/>
            <person name="Pitluck S."/>
            <person name="Davenport K."/>
            <person name="Detter J.C."/>
            <person name="Han C."/>
            <person name="Tapia R."/>
            <person name="Land M."/>
            <person name="Hauser L."/>
            <person name="Kyrpides N."/>
            <person name="Ivanova N."/>
            <person name="Ovchinnikova G."/>
            <person name="Pagani I."/>
            <person name="Brumm P."/>
            <person name="Mead D."/>
            <person name="Woyke T."/>
        </authorList>
    </citation>
    <scope>NUCLEOTIDE SEQUENCE [LARGE SCALE GENOMIC DNA]</scope>
    <source>
        <strain evidence="3">ATCC 33331 / IAF-45CD</strain>
        <plasmid evidence="2 3">pSFLA02</plasmid>
    </source>
</reference>
<accession>A0A8D3WSP0</accession>
<protein>
    <submittedName>
        <fullName evidence="2">Uncharacterized protein</fullName>
    </submittedName>
</protein>